<proteinExistence type="predicted"/>
<comment type="caution">
    <text evidence="2">The sequence shown here is derived from an EMBL/GenBank/DDBJ whole genome shotgun (WGS) entry which is preliminary data.</text>
</comment>
<protein>
    <submittedName>
        <fullName evidence="2">Uncharacterized SAM-binding protein YcdF (DUF218 family)</fullName>
    </submittedName>
</protein>
<name>A0ABT9WTF4_9BACI</name>
<dbReference type="InterPro" id="IPR014729">
    <property type="entry name" value="Rossmann-like_a/b/a_fold"/>
</dbReference>
<evidence type="ECO:0000313" key="3">
    <source>
        <dbReference type="Proteomes" id="UP001223586"/>
    </source>
</evidence>
<dbReference type="Gene3D" id="3.40.50.620">
    <property type="entry name" value="HUPs"/>
    <property type="match status" value="1"/>
</dbReference>
<keyword evidence="3" id="KW-1185">Reference proteome</keyword>
<accession>A0ABT9WTF4</accession>
<dbReference type="PANTHER" id="PTHR30336">
    <property type="entry name" value="INNER MEMBRANE PROTEIN, PROBABLE PERMEASE"/>
    <property type="match status" value="1"/>
</dbReference>
<evidence type="ECO:0000313" key="2">
    <source>
        <dbReference type="EMBL" id="MDQ0176591.1"/>
    </source>
</evidence>
<dbReference type="EMBL" id="JAUSTT010000014">
    <property type="protein sequence ID" value="MDQ0176591.1"/>
    <property type="molecule type" value="Genomic_DNA"/>
</dbReference>
<sequence>MKKWFSIVIFICCFSFVVIHLSIVNAGKKSPEPNADYLVVLGAKLDGEQMSLSLLYRMNAAFTYLEANPNTKVIVSGGKGAGEIITEAEAMARFLEDNGIEKNRIIKEESSTSTYENLLFTKQLIGGKQKDIVIVSSDFHLFRAGIIAKRVGFEPQFLAAPTPEIVKIKLWLREYAVVVKSLLLDW</sequence>
<dbReference type="CDD" id="cd06259">
    <property type="entry name" value="YdcF-like"/>
    <property type="match status" value="1"/>
</dbReference>
<dbReference type="PANTHER" id="PTHR30336:SF4">
    <property type="entry name" value="ENVELOPE BIOGENESIS FACTOR ELYC"/>
    <property type="match status" value="1"/>
</dbReference>
<dbReference type="InterPro" id="IPR051599">
    <property type="entry name" value="Cell_Envelope_Assoc"/>
</dbReference>
<organism evidence="2 3">
    <name type="scientific">Bacillus chungangensis</name>
    <dbReference type="NCBI Taxonomy" id="587633"/>
    <lineage>
        <taxon>Bacteria</taxon>
        <taxon>Bacillati</taxon>
        <taxon>Bacillota</taxon>
        <taxon>Bacilli</taxon>
        <taxon>Bacillales</taxon>
        <taxon>Bacillaceae</taxon>
        <taxon>Bacillus</taxon>
    </lineage>
</organism>
<feature type="domain" description="DUF218" evidence="1">
    <location>
        <begin position="36"/>
        <end position="175"/>
    </location>
</feature>
<gene>
    <name evidence="2" type="ORF">J2S08_002449</name>
</gene>
<reference evidence="2 3" key="1">
    <citation type="submission" date="2023-07" db="EMBL/GenBank/DDBJ databases">
        <title>Genomic Encyclopedia of Type Strains, Phase IV (KMG-IV): sequencing the most valuable type-strain genomes for metagenomic binning, comparative biology and taxonomic classification.</title>
        <authorList>
            <person name="Goeker M."/>
        </authorList>
    </citation>
    <scope>NUCLEOTIDE SEQUENCE [LARGE SCALE GENOMIC DNA]</scope>
    <source>
        <strain evidence="2 3">DSM 23837</strain>
    </source>
</reference>
<evidence type="ECO:0000259" key="1">
    <source>
        <dbReference type="Pfam" id="PF02698"/>
    </source>
</evidence>
<dbReference type="RefSeq" id="WP_307229865.1">
    <property type="nucleotide sequence ID" value="NZ_JAUSTT010000014.1"/>
</dbReference>
<dbReference type="Proteomes" id="UP001223586">
    <property type="component" value="Unassembled WGS sequence"/>
</dbReference>
<dbReference type="Pfam" id="PF02698">
    <property type="entry name" value="DUF218"/>
    <property type="match status" value="1"/>
</dbReference>
<dbReference type="InterPro" id="IPR003848">
    <property type="entry name" value="DUF218"/>
</dbReference>